<evidence type="ECO:0000256" key="1">
    <source>
        <dbReference type="ARBA" id="ARBA00007274"/>
    </source>
</evidence>
<dbReference type="SMART" id="SM01266">
    <property type="entry name" value="Mac"/>
    <property type="match status" value="1"/>
</dbReference>
<feature type="domain" description="Maltose/galactoside acetyltransferase" evidence="6">
    <location>
        <begin position="4"/>
        <end position="59"/>
    </location>
</feature>
<dbReference type="Pfam" id="PF12464">
    <property type="entry name" value="Mac"/>
    <property type="match status" value="1"/>
</dbReference>
<dbReference type="InterPro" id="IPR024688">
    <property type="entry name" value="Mac_dom"/>
</dbReference>
<dbReference type="EC" id="2.3.1.-" evidence="5"/>
<name>A0A0R2EJ19_9LACO</name>
<keyword evidence="4 5" id="KW-0012">Acyltransferase</keyword>
<dbReference type="CDD" id="cd03357">
    <property type="entry name" value="LbH_MAT_GAT"/>
    <property type="match status" value="1"/>
</dbReference>
<gene>
    <name evidence="7" type="ORF">FD14_GL002809</name>
</gene>
<dbReference type="Proteomes" id="UP000051442">
    <property type="component" value="Unassembled WGS sequence"/>
</dbReference>
<proteinExistence type="inferred from homology"/>
<dbReference type="PATRIC" id="fig|1423804.4.peg.3024"/>
<evidence type="ECO:0000313" key="8">
    <source>
        <dbReference type="Proteomes" id="UP000051442"/>
    </source>
</evidence>
<evidence type="ECO:0000259" key="6">
    <source>
        <dbReference type="SMART" id="SM01266"/>
    </source>
</evidence>
<dbReference type="EMBL" id="AYZM01000177">
    <property type="protein sequence ID" value="KRN16001.1"/>
    <property type="molecule type" value="Genomic_DNA"/>
</dbReference>
<dbReference type="InterPro" id="IPR018357">
    <property type="entry name" value="Hexapep_transf_CS"/>
</dbReference>
<evidence type="ECO:0000256" key="3">
    <source>
        <dbReference type="ARBA" id="ARBA00022737"/>
    </source>
</evidence>
<dbReference type="AlphaFoldDB" id="A0A0R2EJ19"/>
<dbReference type="InterPro" id="IPR001451">
    <property type="entry name" value="Hexapep"/>
</dbReference>
<dbReference type="PROSITE" id="PS00101">
    <property type="entry name" value="HEXAPEP_TRANSFERASES"/>
    <property type="match status" value="1"/>
</dbReference>
<dbReference type="RefSeq" id="WP_054733806.1">
    <property type="nucleotide sequence ID" value="NZ_AYZM01000177.1"/>
</dbReference>
<dbReference type="InterPro" id="IPR039369">
    <property type="entry name" value="LacA-like"/>
</dbReference>
<accession>A0A0R2EJ19</accession>
<evidence type="ECO:0000313" key="7">
    <source>
        <dbReference type="EMBL" id="KRN16001.1"/>
    </source>
</evidence>
<dbReference type="GO" id="GO:0008870">
    <property type="term" value="F:galactoside O-acetyltransferase activity"/>
    <property type="evidence" value="ECO:0007669"/>
    <property type="project" value="TreeGrafter"/>
</dbReference>
<keyword evidence="3" id="KW-0677">Repeat</keyword>
<sequence length="198" mass="21015">MTNRERMTTPEPYVVDGRQMPAKSQQRAKKLCWQLNQMDPDVGEARHKILMQLFGTVTNTTFVEAGFHCDYGFNIHFHGLALLNYNVTILDTSPVHIGAGAFIASGVVLACSGHAMLEEQRADGIMTSAPITLADNVWLGANVVVTGGVTIGAGSIIGAGSVVNHDIPAGVVAVGSPCRVLREVTEADRVALTPGMSD</sequence>
<dbReference type="PANTHER" id="PTHR43017:SF1">
    <property type="entry name" value="ACETYLTRANSFERASE YJL218W-RELATED"/>
    <property type="match status" value="1"/>
</dbReference>
<protein>
    <recommendedName>
        <fullName evidence="5">Acetyltransferase</fullName>
        <ecNumber evidence="5">2.3.1.-</ecNumber>
    </recommendedName>
</protein>
<dbReference type="OrthoDB" id="9812571at2"/>
<reference evidence="7 8" key="1">
    <citation type="journal article" date="2015" name="Genome Announc.">
        <title>Expanding the biotechnology potential of lactobacilli through comparative genomics of 213 strains and associated genera.</title>
        <authorList>
            <person name="Sun Z."/>
            <person name="Harris H.M."/>
            <person name="McCann A."/>
            <person name="Guo C."/>
            <person name="Argimon S."/>
            <person name="Zhang W."/>
            <person name="Yang X."/>
            <person name="Jeffery I.B."/>
            <person name="Cooney J.C."/>
            <person name="Kagawa T.F."/>
            <person name="Liu W."/>
            <person name="Song Y."/>
            <person name="Salvetti E."/>
            <person name="Wrobel A."/>
            <person name="Rasinkangas P."/>
            <person name="Parkhill J."/>
            <person name="Rea M.C."/>
            <person name="O'Sullivan O."/>
            <person name="Ritari J."/>
            <person name="Douillard F.P."/>
            <person name="Paul Ross R."/>
            <person name="Yang R."/>
            <person name="Briner A.E."/>
            <person name="Felis G.E."/>
            <person name="de Vos W.M."/>
            <person name="Barrangou R."/>
            <person name="Klaenhammer T.R."/>
            <person name="Caufield P.W."/>
            <person name="Cui Y."/>
            <person name="Zhang H."/>
            <person name="O'Toole P.W."/>
        </authorList>
    </citation>
    <scope>NUCLEOTIDE SEQUENCE [LARGE SCALE GENOMIC DNA]</scope>
    <source>
        <strain evidence="7 8">DSM 23365</strain>
    </source>
</reference>
<dbReference type="InterPro" id="IPR011004">
    <property type="entry name" value="Trimer_LpxA-like_sf"/>
</dbReference>
<comment type="caution">
    <text evidence="7">The sequence shown here is derived from an EMBL/GenBank/DDBJ whole genome shotgun (WGS) entry which is preliminary data.</text>
</comment>
<dbReference type="Gene3D" id="2.160.10.10">
    <property type="entry name" value="Hexapeptide repeat proteins"/>
    <property type="match status" value="1"/>
</dbReference>
<dbReference type="PANTHER" id="PTHR43017">
    <property type="entry name" value="GALACTOSIDE O-ACETYLTRANSFERASE"/>
    <property type="match status" value="1"/>
</dbReference>
<keyword evidence="8" id="KW-1185">Reference proteome</keyword>
<dbReference type="Pfam" id="PF00132">
    <property type="entry name" value="Hexapep"/>
    <property type="match status" value="1"/>
</dbReference>
<evidence type="ECO:0000256" key="4">
    <source>
        <dbReference type="ARBA" id="ARBA00023315"/>
    </source>
</evidence>
<evidence type="ECO:0000256" key="5">
    <source>
        <dbReference type="RuleBase" id="RU367021"/>
    </source>
</evidence>
<dbReference type="STRING" id="1423804.FD14_GL002809"/>
<dbReference type="SUPFAM" id="SSF51161">
    <property type="entry name" value="Trimeric LpxA-like enzymes"/>
    <property type="match status" value="1"/>
</dbReference>
<evidence type="ECO:0000256" key="2">
    <source>
        <dbReference type="ARBA" id="ARBA00022679"/>
    </source>
</evidence>
<comment type="similarity">
    <text evidence="1 5">Belongs to the transferase hexapeptide repeat family.</text>
</comment>
<keyword evidence="2 5" id="KW-0808">Transferase</keyword>
<organism evidence="7 8">
    <name type="scientific">Secundilactobacillus similis DSM 23365 = JCM 2765</name>
    <dbReference type="NCBI Taxonomy" id="1423804"/>
    <lineage>
        <taxon>Bacteria</taxon>
        <taxon>Bacillati</taxon>
        <taxon>Bacillota</taxon>
        <taxon>Bacilli</taxon>
        <taxon>Lactobacillales</taxon>
        <taxon>Lactobacillaceae</taxon>
        <taxon>Secundilactobacillus</taxon>
    </lineage>
</organism>